<dbReference type="Proteomes" id="UP000215914">
    <property type="component" value="Unassembled WGS sequence"/>
</dbReference>
<keyword evidence="1" id="KW-0812">Transmembrane</keyword>
<sequence>MCLMNKDRRSTPSGPNDGTTRAKFCAFIQQYLISTLGFFSNIFFFLIFVSWVDKRTVIGLPSTTQYFSKSSSKS</sequence>
<keyword evidence="1" id="KW-0472">Membrane</keyword>
<reference evidence="2" key="2">
    <citation type="submission" date="2020-06" db="EMBL/GenBank/DDBJ databases">
        <title>Helianthus annuus Genome sequencing and assembly Release 2.</title>
        <authorList>
            <person name="Gouzy J."/>
            <person name="Langlade N."/>
            <person name="Munos S."/>
        </authorList>
    </citation>
    <scope>NUCLEOTIDE SEQUENCE</scope>
    <source>
        <tissue evidence="2">Leaves</tissue>
    </source>
</reference>
<comment type="caution">
    <text evidence="2">The sequence shown here is derived from an EMBL/GenBank/DDBJ whole genome shotgun (WGS) entry which is preliminary data.</text>
</comment>
<evidence type="ECO:0000313" key="3">
    <source>
        <dbReference type="Proteomes" id="UP000215914"/>
    </source>
</evidence>
<keyword evidence="1" id="KW-1133">Transmembrane helix</keyword>
<protein>
    <submittedName>
        <fullName evidence="2">Uncharacterized protein</fullName>
    </submittedName>
</protein>
<dbReference type="AlphaFoldDB" id="A0A9K3MYJ2"/>
<reference evidence="2" key="1">
    <citation type="journal article" date="2017" name="Nature">
        <title>The sunflower genome provides insights into oil metabolism, flowering and Asterid evolution.</title>
        <authorList>
            <person name="Badouin H."/>
            <person name="Gouzy J."/>
            <person name="Grassa C.J."/>
            <person name="Murat F."/>
            <person name="Staton S.E."/>
            <person name="Cottret L."/>
            <person name="Lelandais-Briere C."/>
            <person name="Owens G.L."/>
            <person name="Carrere S."/>
            <person name="Mayjonade B."/>
            <person name="Legrand L."/>
            <person name="Gill N."/>
            <person name="Kane N.C."/>
            <person name="Bowers J.E."/>
            <person name="Hubner S."/>
            <person name="Bellec A."/>
            <person name="Berard A."/>
            <person name="Berges H."/>
            <person name="Blanchet N."/>
            <person name="Boniface M.C."/>
            <person name="Brunel D."/>
            <person name="Catrice O."/>
            <person name="Chaidir N."/>
            <person name="Claudel C."/>
            <person name="Donnadieu C."/>
            <person name="Faraut T."/>
            <person name="Fievet G."/>
            <person name="Helmstetter N."/>
            <person name="King M."/>
            <person name="Knapp S.J."/>
            <person name="Lai Z."/>
            <person name="Le Paslier M.C."/>
            <person name="Lippi Y."/>
            <person name="Lorenzon L."/>
            <person name="Mandel J.R."/>
            <person name="Marage G."/>
            <person name="Marchand G."/>
            <person name="Marquand E."/>
            <person name="Bret-Mestries E."/>
            <person name="Morien E."/>
            <person name="Nambeesan S."/>
            <person name="Nguyen T."/>
            <person name="Pegot-Espagnet P."/>
            <person name="Pouilly N."/>
            <person name="Raftis F."/>
            <person name="Sallet E."/>
            <person name="Schiex T."/>
            <person name="Thomas J."/>
            <person name="Vandecasteele C."/>
            <person name="Vares D."/>
            <person name="Vear F."/>
            <person name="Vautrin S."/>
            <person name="Crespi M."/>
            <person name="Mangin B."/>
            <person name="Burke J.M."/>
            <person name="Salse J."/>
            <person name="Munos S."/>
            <person name="Vincourt P."/>
            <person name="Rieseberg L.H."/>
            <person name="Langlade N.B."/>
        </authorList>
    </citation>
    <scope>NUCLEOTIDE SEQUENCE</scope>
    <source>
        <tissue evidence="2">Leaves</tissue>
    </source>
</reference>
<evidence type="ECO:0000313" key="2">
    <source>
        <dbReference type="EMBL" id="KAF5780396.1"/>
    </source>
</evidence>
<evidence type="ECO:0000256" key="1">
    <source>
        <dbReference type="SAM" id="Phobius"/>
    </source>
</evidence>
<keyword evidence="3" id="KW-1185">Reference proteome</keyword>
<accession>A0A9K3MYJ2</accession>
<dbReference type="EMBL" id="MNCJ02000326">
    <property type="protein sequence ID" value="KAF5780396.1"/>
    <property type="molecule type" value="Genomic_DNA"/>
</dbReference>
<proteinExistence type="predicted"/>
<name>A0A9K3MYJ2_HELAN</name>
<organism evidence="2 3">
    <name type="scientific">Helianthus annuus</name>
    <name type="common">Common sunflower</name>
    <dbReference type="NCBI Taxonomy" id="4232"/>
    <lineage>
        <taxon>Eukaryota</taxon>
        <taxon>Viridiplantae</taxon>
        <taxon>Streptophyta</taxon>
        <taxon>Embryophyta</taxon>
        <taxon>Tracheophyta</taxon>
        <taxon>Spermatophyta</taxon>
        <taxon>Magnoliopsida</taxon>
        <taxon>eudicotyledons</taxon>
        <taxon>Gunneridae</taxon>
        <taxon>Pentapetalae</taxon>
        <taxon>asterids</taxon>
        <taxon>campanulids</taxon>
        <taxon>Asterales</taxon>
        <taxon>Asteraceae</taxon>
        <taxon>Asteroideae</taxon>
        <taxon>Heliantheae alliance</taxon>
        <taxon>Heliantheae</taxon>
        <taxon>Helianthus</taxon>
    </lineage>
</organism>
<gene>
    <name evidence="2" type="ORF">HanXRQr2_Chr11g0471431</name>
</gene>
<feature type="transmembrane region" description="Helical" evidence="1">
    <location>
        <begin position="31"/>
        <end position="52"/>
    </location>
</feature>
<dbReference type="Gramene" id="mRNA:HanXRQr2_Chr11g0471431">
    <property type="protein sequence ID" value="CDS:HanXRQr2_Chr11g0471431.1"/>
    <property type="gene ID" value="HanXRQr2_Chr11g0471431"/>
</dbReference>